<dbReference type="AlphaFoldDB" id="A0A1X7UA00"/>
<dbReference type="InParanoid" id="A0A1X7UA00"/>
<evidence type="ECO:0000313" key="1">
    <source>
        <dbReference type="EnsemblMetazoa" id="Aqu2.1.24585_001"/>
    </source>
</evidence>
<name>A0A1X7UA00_AMPQE</name>
<accession>A0A1X7UA00</accession>
<reference evidence="1" key="1">
    <citation type="submission" date="2017-05" db="UniProtKB">
        <authorList>
            <consortium name="EnsemblMetazoa"/>
        </authorList>
    </citation>
    <scope>IDENTIFICATION</scope>
</reference>
<sequence length="52" mass="5934">MVSSLNLAYLHMHLKDTSGTDEWFGSKNILFVGDFLELPPVNGRPVFKKIRN</sequence>
<proteinExistence type="predicted"/>
<dbReference type="EnsemblMetazoa" id="Aqu2.1.24585_001">
    <property type="protein sequence ID" value="Aqu2.1.24585_001"/>
    <property type="gene ID" value="Aqu2.1.24585"/>
</dbReference>
<organism evidence="1">
    <name type="scientific">Amphimedon queenslandica</name>
    <name type="common">Sponge</name>
    <dbReference type="NCBI Taxonomy" id="400682"/>
    <lineage>
        <taxon>Eukaryota</taxon>
        <taxon>Metazoa</taxon>
        <taxon>Porifera</taxon>
        <taxon>Demospongiae</taxon>
        <taxon>Heteroscleromorpha</taxon>
        <taxon>Haplosclerida</taxon>
        <taxon>Niphatidae</taxon>
        <taxon>Amphimedon</taxon>
    </lineage>
</organism>
<protein>
    <submittedName>
        <fullName evidence="1">Uncharacterized protein</fullName>
    </submittedName>
</protein>